<gene>
    <name evidence="1" type="ORF">AtDm6_0785</name>
</gene>
<sequence length="38" mass="4042">MPAALLLMIAAKQSGSCPSHTAEASLSWDGFCRRTVFS</sequence>
<dbReference type="EMBL" id="JOKM01000021">
    <property type="protein sequence ID" value="KGB25104.1"/>
    <property type="molecule type" value="Genomic_DNA"/>
</dbReference>
<evidence type="ECO:0000313" key="1">
    <source>
        <dbReference type="EMBL" id="KGB25104.1"/>
    </source>
</evidence>
<name>A0A094YWR6_9PROT</name>
<dbReference type="AlphaFoldDB" id="A0A094YWR6"/>
<reference evidence="1 2" key="1">
    <citation type="submission" date="2014-06" db="EMBL/GenBank/DDBJ databases">
        <title>Functional and comparative genomic analyses of the Drosophila gut microbiota identify candidate symbiosis factors.</title>
        <authorList>
            <person name="Newell P.D."/>
            <person name="Chaston J.M."/>
            <person name="Douglas A.E."/>
        </authorList>
    </citation>
    <scope>NUCLEOTIDE SEQUENCE [LARGE SCALE GENOMIC DNA]</scope>
    <source>
        <strain evidence="1 2">DmCS_006</strain>
    </source>
</reference>
<keyword evidence="2" id="KW-1185">Reference proteome</keyword>
<protein>
    <submittedName>
        <fullName evidence="1">Uncharacterized protein</fullName>
    </submittedName>
</protein>
<dbReference type="STRING" id="104102.AtDm6_0785"/>
<accession>A0A094YWR6</accession>
<evidence type="ECO:0000313" key="2">
    <source>
        <dbReference type="Proteomes" id="UP000029448"/>
    </source>
</evidence>
<dbReference type="Proteomes" id="UP000029448">
    <property type="component" value="Unassembled WGS sequence"/>
</dbReference>
<comment type="caution">
    <text evidence="1">The sequence shown here is derived from an EMBL/GenBank/DDBJ whole genome shotgun (WGS) entry which is preliminary data.</text>
</comment>
<organism evidence="1 2">
    <name type="scientific">Acetobacter tropicalis</name>
    <dbReference type="NCBI Taxonomy" id="104102"/>
    <lineage>
        <taxon>Bacteria</taxon>
        <taxon>Pseudomonadati</taxon>
        <taxon>Pseudomonadota</taxon>
        <taxon>Alphaproteobacteria</taxon>
        <taxon>Acetobacterales</taxon>
        <taxon>Acetobacteraceae</taxon>
        <taxon>Acetobacter</taxon>
    </lineage>
</organism>
<proteinExistence type="predicted"/>